<dbReference type="Proteomes" id="UP000501747">
    <property type="component" value="Chromosome"/>
</dbReference>
<name>A0A6G8AXD9_9ENTE</name>
<feature type="transmembrane region" description="Helical" evidence="2">
    <location>
        <begin position="6"/>
        <end position="25"/>
    </location>
</feature>
<protein>
    <submittedName>
        <fullName evidence="3">Uncharacterized protein</fullName>
    </submittedName>
</protein>
<keyword evidence="2" id="KW-0812">Transmembrane</keyword>
<keyword evidence="2" id="KW-0472">Membrane</keyword>
<evidence type="ECO:0000256" key="2">
    <source>
        <dbReference type="SAM" id="Phobius"/>
    </source>
</evidence>
<dbReference type="EMBL" id="CP049887">
    <property type="protein sequence ID" value="QIL49553.1"/>
    <property type="molecule type" value="Genomic_DNA"/>
</dbReference>
<evidence type="ECO:0000313" key="3">
    <source>
        <dbReference type="EMBL" id="QIL49553.1"/>
    </source>
</evidence>
<evidence type="ECO:0000313" key="4">
    <source>
        <dbReference type="Proteomes" id="UP000501747"/>
    </source>
</evidence>
<sequence length="69" mass="7683">MIKKKYVLLLIILIGITSLSIRLISKNKSNEEAIRTSQSNYGKETTESTQNTQSQVFDAKGNPIKVIGE</sequence>
<keyword evidence="2" id="KW-1133">Transmembrane helix</keyword>
<keyword evidence="4" id="KW-1185">Reference proteome</keyword>
<reference evidence="3 4" key="1">
    <citation type="submission" date="2020-03" db="EMBL/GenBank/DDBJ databases">
        <title>Vagococcus sp. nov., isolated from beetles.</title>
        <authorList>
            <person name="Hyun D.-W."/>
            <person name="Bae J.-W."/>
        </authorList>
    </citation>
    <scope>NUCLEOTIDE SEQUENCE [LARGE SCALE GENOMIC DNA]</scope>
    <source>
        <strain evidence="3 4">HDW17B</strain>
    </source>
</reference>
<accession>A0A6G8AXD9</accession>
<dbReference type="KEGG" id="vhy:G7082_14110"/>
<proteinExistence type="predicted"/>
<organism evidence="3 4">
    <name type="scientific">Vagococcus hydrophili</name>
    <dbReference type="NCBI Taxonomy" id="2714947"/>
    <lineage>
        <taxon>Bacteria</taxon>
        <taxon>Bacillati</taxon>
        <taxon>Bacillota</taxon>
        <taxon>Bacilli</taxon>
        <taxon>Lactobacillales</taxon>
        <taxon>Enterococcaceae</taxon>
        <taxon>Vagococcus</taxon>
    </lineage>
</organism>
<evidence type="ECO:0000256" key="1">
    <source>
        <dbReference type="SAM" id="MobiDB-lite"/>
    </source>
</evidence>
<gene>
    <name evidence="3" type="ORF">G7082_14110</name>
</gene>
<dbReference type="AlphaFoldDB" id="A0A6G8AXD9"/>
<feature type="region of interest" description="Disordered" evidence="1">
    <location>
        <begin position="29"/>
        <end position="55"/>
    </location>
</feature>
<dbReference type="RefSeq" id="WP_166035839.1">
    <property type="nucleotide sequence ID" value="NZ_CP049887.1"/>
</dbReference>